<feature type="compositionally biased region" description="Basic and acidic residues" evidence="1">
    <location>
        <begin position="1"/>
        <end position="12"/>
    </location>
</feature>
<evidence type="ECO:0000256" key="1">
    <source>
        <dbReference type="SAM" id="MobiDB-lite"/>
    </source>
</evidence>
<feature type="compositionally biased region" description="Basic residues" evidence="1">
    <location>
        <begin position="30"/>
        <end position="43"/>
    </location>
</feature>
<dbReference type="Proteomes" id="UP001189429">
    <property type="component" value="Unassembled WGS sequence"/>
</dbReference>
<feature type="compositionally biased region" description="Basic residues" evidence="1">
    <location>
        <begin position="55"/>
        <end position="70"/>
    </location>
</feature>
<evidence type="ECO:0000313" key="3">
    <source>
        <dbReference type="Proteomes" id="UP001189429"/>
    </source>
</evidence>
<organism evidence="2 3">
    <name type="scientific">Prorocentrum cordatum</name>
    <dbReference type="NCBI Taxonomy" id="2364126"/>
    <lineage>
        <taxon>Eukaryota</taxon>
        <taxon>Sar</taxon>
        <taxon>Alveolata</taxon>
        <taxon>Dinophyceae</taxon>
        <taxon>Prorocentrales</taxon>
        <taxon>Prorocentraceae</taxon>
        <taxon>Prorocentrum</taxon>
    </lineage>
</organism>
<feature type="region of interest" description="Disordered" evidence="1">
    <location>
        <begin position="117"/>
        <end position="136"/>
    </location>
</feature>
<feature type="non-terminal residue" evidence="2">
    <location>
        <position position="1"/>
    </location>
</feature>
<comment type="caution">
    <text evidence="2">The sequence shown here is derived from an EMBL/GenBank/DDBJ whole genome shotgun (WGS) entry which is preliminary data.</text>
</comment>
<accession>A0ABN9RFA3</accession>
<gene>
    <name evidence="2" type="ORF">PCOR1329_LOCUS19587</name>
</gene>
<reference evidence="2" key="1">
    <citation type="submission" date="2023-10" db="EMBL/GenBank/DDBJ databases">
        <authorList>
            <person name="Chen Y."/>
            <person name="Shah S."/>
            <person name="Dougan E. K."/>
            <person name="Thang M."/>
            <person name="Chan C."/>
        </authorList>
    </citation>
    <scope>NUCLEOTIDE SEQUENCE [LARGE SCALE GENOMIC DNA]</scope>
</reference>
<name>A0ABN9RFA3_9DINO</name>
<dbReference type="EMBL" id="CAUYUJ010006268">
    <property type="protein sequence ID" value="CAK0816769.1"/>
    <property type="molecule type" value="Genomic_DNA"/>
</dbReference>
<protein>
    <submittedName>
        <fullName evidence="2">Uncharacterized protein</fullName>
    </submittedName>
</protein>
<sequence>DSVGDDARHEEDLQSAAAHEDDEDAPRPGQSRRHGDGHRHHGRPVAGLARGRQGIARKQHHGRLQRRRQRCAAGRLEEEKGQHLQEFYDQLLCEGPARGWPPGEPAEPGDAAVEQAGAVRGEARRSGQNAAECALN</sequence>
<evidence type="ECO:0000313" key="2">
    <source>
        <dbReference type="EMBL" id="CAK0816769.1"/>
    </source>
</evidence>
<feature type="non-terminal residue" evidence="2">
    <location>
        <position position="136"/>
    </location>
</feature>
<proteinExistence type="predicted"/>
<keyword evidence="3" id="KW-1185">Reference proteome</keyword>
<feature type="region of interest" description="Disordered" evidence="1">
    <location>
        <begin position="1"/>
        <end position="71"/>
    </location>
</feature>